<dbReference type="PANTHER" id="PTHR23427">
    <property type="entry name" value="SURFEIT LOCUS PROTEIN"/>
    <property type="match status" value="1"/>
</dbReference>
<evidence type="ECO:0000256" key="5">
    <source>
        <dbReference type="RuleBase" id="RU363076"/>
    </source>
</evidence>
<dbReference type="OMA" id="WYSRDVA"/>
<accession>A0A151ZAY9</accession>
<dbReference type="FunCoup" id="A0A151ZAY9">
    <property type="interactions" value="287"/>
</dbReference>
<dbReference type="InterPro" id="IPR002994">
    <property type="entry name" value="Surf1/Shy1"/>
</dbReference>
<evidence type="ECO:0000313" key="6">
    <source>
        <dbReference type="EMBL" id="KYQ91101.1"/>
    </source>
</evidence>
<keyword evidence="5" id="KW-0999">Mitochondrion inner membrane</keyword>
<dbReference type="InParanoid" id="A0A151ZAY9"/>
<dbReference type="PANTHER" id="PTHR23427:SF2">
    <property type="entry name" value="SURFEIT LOCUS PROTEIN 1"/>
    <property type="match status" value="1"/>
</dbReference>
<keyword evidence="4 5" id="KW-0472">Membrane</keyword>
<keyword evidence="5" id="KW-0496">Mitochondrion</keyword>
<dbReference type="CDD" id="cd06662">
    <property type="entry name" value="SURF1"/>
    <property type="match status" value="1"/>
</dbReference>
<sequence>MNFQKKTNYKYFVIFPLISFGLGTWQIYRYQWKKNLIQTAQNKVEEEPVELTEKSVNDLVSNKQQELEFRRVYLEGNFVKGASEIHLGPRSYDGFLGYYIISPFKLVNGKSILVNRGWVPLNLKDENFRITSGTYSNETVDVLGLVSKIKEKGSMFTPENQPQKNQWYYLDVPEMAKQLDALPLMVNAIEELPKTTVSSSIKRFDTNIESHFYNKHISYIGTWYGLTACLTFIYFKYMKPGIKMVPK</sequence>
<dbReference type="Pfam" id="PF02104">
    <property type="entry name" value="SURF1"/>
    <property type="match status" value="1"/>
</dbReference>
<name>A0A151ZAY9_TIELA</name>
<dbReference type="InterPro" id="IPR045214">
    <property type="entry name" value="Surf1/Surf4"/>
</dbReference>
<evidence type="ECO:0000256" key="4">
    <source>
        <dbReference type="ARBA" id="ARBA00023136"/>
    </source>
</evidence>
<dbReference type="STRING" id="361077.A0A151ZAY9"/>
<feature type="transmembrane region" description="Helical" evidence="5">
    <location>
        <begin position="217"/>
        <end position="237"/>
    </location>
</feature>
<proteinExistence type="inferred from homology"/>
<dbReference type="OrthoDB" id="10040024at2759"/>
<comment type="similarity">
    <text evidence="5">Belongs to the SURF1 family.</text>
</comment>
<evidence type="ECO:0000313" key="7">
    <source>
        <dbReference type="Proteomes" id="UP000076078"/>
    </source>
</evidence>
<evidence type="ECO:0000256" key="3">
    <source>
        <dbReference type="ARBA" id="ARBA00022989"/>
    </source>
</evidence>
<comment type="subcellular location">
    <subcellularLocation>
        <location evidence="1">Membrane</location>
    </subcellularLocation>
    <subcellularLocation>
        <location evidence="5">Mitochondrion inner membrane</location>
        <topology evidence="5">Multi-pass membrane protein</topology>
    </subcellularLocation>
</comment>
<keyword evidence="7" id="KW-1185">Reference proteome</keyword>
<evidence type="ECO:0000256" key="2">
    <source>
        <dbReference type="ARBA" id="ARBA00022692"/>
    </source>
</evidence>
<comment type="function">
    <text evidence="5">Probably involved in the biogenesis of the COX complex.</text>
</comment>
<keyword evidence="3 5" id="KW-1133">Transmembrane helix</keyword>
<dbReference type="EMBL" id="LODT01000035">
    <property type="protein sequence ID" value="KYQ91101.1"/>
    <property type="molecule type" value="Genomic_DNA"/>
</dbReference>
<gene>
    <name evidence="6" type="ORF">DLAC_08007</name>
</gene>
<dbReference type="PROSITE" id="PS50895">
    <property type="entry name" value="SURF1"/>
    <property type="match status" value="1"/>
</dbReference>
<comment type="caution">
    <text evidence="6">The sequence shown here is derived from an EMBL/GenBank/DDBJ whole genome shotgun (WGS) entry which is preliminary data.</text>
</comment>
<protein>
    <recommendedName>
        <fullName evidence="5">SURF1-like protein</fullName>
    </recommendedName>
</protein>
<reference evidence="6 7" key="1">
    <citation type="submission" date="2015-12" db="EMBL/GenBank/DDBJ databases">
        <title>Dictyostelia acquired genes for synthesis and detection of signals that induce cell-type specialization by lateral gene transfer from prokaryotes.</title>
        <authorList>
            <person name="Gloeckner G."/>
            <person name="Schaap P."/>
        </authorList>
    </citation>
    <scope>NUCLEOTIDE SEQUENCE [LARGE SCALE GENOMIC DNA]</scope>
    <source>
        <strain evidence="6 7">TK</strain>
    </source>
</reference>
<keyword evidence="2 5" id="KW-0812">Transmembrane</keyword>
<organism evidence="6 7">
    <name type="scientific">Tieghemostelium lacteum</name>
    <name type="common">Slime mold</name>
    <name type="synonym">Dictyostelium lacteum</name>
    <dbReference type="NCBI Taxonomy" id="361077"/>
    <lineage>
        <taxon>Eukaryota</taxon>
        <taxon>Amoebozoa</taxon>
        <taxon>Evosea</taxon>
        <taxon>Eumycetozoa</taxon>
        <taxon>Dictyostelia</taxon>
        <taxon>Dictyosteliales</taxon>
        <taxon>Raperosteliaceae</taxon>
        <taxon>Tieghemostelium</taxon>
    </lineage>
</organism>
<dbReference type="GO" id="GO:0005743">
    <property type="term" value="C:mitochondrial inner membrane"/>
    <property type="evidence" value="ECO:0007669"/>
    <property type="project" value="UniProtKB-SubCell"/>
</dbReference>
<feature type="transmembrane region" description="Helical" evidence="5">
    <location>
        <begin position="12"/>
        <end position="28"/>
    </location>
</feature>
<evidence type="ECO:0000256" key="1">
    <source>
        <dbReference type="ARBA" id="ARBA00004370"/>
    </source>
</evidence>
<dbReference type="Proteomes" id="UP000076078">
    <property type="component" value="Unassembled WGS sequence"/>
</dbReference>
<dbReference type="AlphaFoldDB" id="A0A151ZAY9"/>